<dbReference type="GO" id="GO:0005506">
    <property type="term" value="F:iron ion binding"/>
    <property type="evidence" value="ECO:0007669"/>
    <property type="project" value="InterPro"/>
</dbReference>
<dbReference type="Gene3D" id="1.10.630.10">
    <property type="entry name" value="Cytochrome P450"/>
    <property type="match status" value="1"/>
</dbReference>
<dbReference type="PRINTS" id="PR00463">
    <property type="entry name" value="EP450I"/>
</dbReference>
<dbReference type="GO" id="GO:0016705">
    <property type="term" value="F:oxidoreductase activity, acting on paired donors, with incorporation or reduction of molecular oxygen"/>
    <property type="evidence" value="ECO:0007669"/>
    <property type="project" value="InterPro"/>
</dbReference>
<organism evidence="9 10">
    <name type="scientific">Funneliformis geosporum</name>
    <dbReference type="NCBI Taxonomy" id="1117311"/>
    <lineage>
        <taxon>Eukaryota</taxon>
        <taxon>Fungi</taxon>
        <taxon>Fungi incertae sedis</taxon>
        <taxon>Mucoromycota</taxon>
        <taxon>Glomeromycotina</taxon>
        <taxon>Glomeromycetes</taxon>
        <taxon>Glomerales</taxon>
        <taxon>Glomeraceae</taxon>
        <taxon>Funneliformis</taxon>
    </lineage>
</organism>
<dbReference type="GO" id="GO:0004497">
    <property type="term" value="F:monooxygenase activity"/>
    <property type="evidence" value="ECO:0007669"/>
    <property type="project" value="UniProtKB-KW"/>
</dbReference>
<dbReference type="GO" id="GO:0020037">
    <property type="term" value="F:heme binding"/>
    <property type="evidence" value="ECO:0007669"/>
    <property type="project" value="InterPro"/>
</dbReference>
<dbReference type="InterPro" id="IPR036396">
    <property type="entry name" value="Cyt_P450_sf"/>
</dbReference>
<comment type="cofactor">
    <cofactor evidence="7">
        <name>heme</name>
        <dbReference type="ChEBI" id="CHEBI:30413"/>
    </cofactor>
</comment>
<proteinExistence type="inferred from homology"/>
<dbReference type="PROSITE" id="PS00086">
    <property type="entry name" value="CYTOCHROME_P450"/>
    <property type="match status" value="1"/>
</dbReference>
<reference evidence="9" key="1">
    <citation type="submission" date="2022-08" db="EMBL/GenBank/DDBJ databases">
        <authorList>
            <person name="Kallberg Y."/>
            <person name="Tangrot J."/>
            <person name="Rosling A."/>
        </authorList>
    </citation>
    <scope>NUCLEOTIDE SEQUENCE</scope>
    <source>
        <strain evidence="9">Wild A</strain>
    </source>
</reference>
<dbReference type="Gene3D" id="2.120.10.80">
    <property type="entry name" value="Kelch-type beta propeller"/>
    <property type="match status" value="2"/>
</dbReference>
<evidence type="ECO:0000256" key="1">
    <source>
        <dbReference type="ARBA" id="ARBA00010617"/>
    </source>
</evidence>
<feature type="binding site" description="axial binding residue" evidence="7">
    <location>
        <position position="325"/>
    </location>
    <ligand>
        <name>heme</name>
        <dbReference type="ChEBI" id="CHEBI:30413"/>
    </ligand>
    <ligandPart>
        <name>Fe</name>
        <dbReference type="ChEBI" id="CHEBI:18248"/>
    </ligandPart>
</feature>
<comment type="similarity">
    <text evidence="1 8">Belongs to the cytochrome P450 family.</text>
</comment>
<dbReference type="InterPro" id="IPR017972">
    <property type="entry name" value="Cyt_P450_CS"/>
</dbReference>
<evidence type="ECO:0000256" key="2">
    <source>
        <dbReference type="ARBA" id="ARBA00022617"/>
    </source>
</evidence>
<dbReference type="OrthoDB" id="1470350at2759"/>
<sequence length="545" mass="63070">MRFPYTQGIDELGMMGRGLLANHNLRSWSYNRHFFTQAILAPKFTKKTIDWMNELFNEMESYWNKLYLNEEKIKDDQNKLDCSAWLNRYTNDMIIALTTGERSYKMASYFNTQSDERAVHPQSHYVPFFKSKSDALLRNIEFIYQKLELIIQRRRQEIENTSLEKPLSHDMLTSLIAANTFGTLIMLKLSRTANLLSFIIYHIASNPDVKRKMFEEIDIVFQGDKTRSITEDDYEKLKYCEAIIKEVDRILPVVNTVARFSQEPDEIAGYKWPAGTLFHVNTASIHKNKNYWEEPEKFNPDRWMVKDFKPKKFSFVMFGGGLRICPGRKLAMIEMICLMALLYRKYDIDLVDKLSPLKTISSGLIASPELVEPFTPLGRMGHSTILDENKLYFFGGQSNIDCSNEVFYLDLSQRFNVENLQWTDLTLNSEIAFKNNYVSFKSLVYVFNLKSGQWNIPVMKGNIPEMRRDFNVVTDIFGNIYVSGGLSDERMGSIIVQYYKNMSISNTNDLTWSYGPDINIPLPRAGNTASLLSNGVITRDAPTGE</sequence>
<dbReference type="EMBL" id="CAMKVN010001149">
    <property type="protein sequence ID" value="CAI2174023.1"/>
    <property type="molecule type" value="Genomic_DNA"/>
</dbReference>
<keyword evidence="5 7" id="KW-0408">Iron</keyword>
<dbReference type="CDD" id="cd00302">
    <property type="entry name" value="cytochrome_P450"/>
    <property type="match status" value="1"/>
</dbReference>
<dbReference type="Pfam" id="PF00067">
    <property type="entry name" value="p450"/>
    <property type="match status" value="1"/>
</dbReference>
<evidence type="ECO:0000313" key="9">
    <source>
        <dbReference type="EMBL" id="CAI2174023.1"/>
    </source>
</evidence>
<keyword evidence="2 7" id="KW-0349">Heme</keyword>
<dbReference type="InterPro" id="IPR050196">
    <property type="entry name" value="Cytochrome_P450_Monoox"/>
</dbReference>
<dbReference type="Proteomes" id="UP001153678">
    <property type="component" value="Unassembled WGS sequence"/>
</dbReference>
<dbReference type="InterPro" id="IPR001128">
    <property type="entry name" value="Cyt_P450"/>
</dbReference>
<comment type="caution">
    <text evidence="9">The sequence shown here is derived from an EMBL/GenBank/DDBJ whole genome shotgun (WGS) entry which is preliminary data.</text>
</comment>
<evidence type="ECO:0000313" key="10">
    <source>
        <dbReference type="Proteomes" id="UP001153678"/>
    </source>
</evidence>
<dbReference type="InterPro" id="IPR015915">
    <property type="entry name" value="Kelch-typ_b-propeller"/>
</dbReference>
<evidence type="ECO:0000256" key="6">
    <source>
        <dbReference type="ARBA" id="ARBA00023033"/>
    </source>
</evidence>
<protein>
    <submittedName>
        <fullName evidence="9">5959_t:CDS:1</fullName>
    </submittedName>
</protein>
<accession>A0A9W4WUY3</accession>
<dbReference type="SUPFAM" id="SSF48264">
    <property type="entry name" value="Cytochrome P450"/>
    <property type="match status" value="1"/>
</dbReference>
<dbReference type="PRINTS" id="PR00385">
    <property type="entry name" value="P450"/>
</dbReference>
<dbReference type="PANTHER" id="PTHR24291:SF50">
    <property type="entry name" value="BIFUNCTIONAL ALBAFLAVENONE MONOOXYGENASE_TERPENE SYNTHASE"/>
    <property type="match status" value="1"/>
</dbReference>
<gene>
    <name evidence="9" type="ORF">FWILDA_LOCUS6381</name>
</gene>
<keyword evidence="6 8" id="KW-0503">Monooxygenase</keyword>
<dbReference type="InterPro" id="IPR011043">
    <property type="entry name" value="Gal_Oxase/kelch_b-propeller"/>
</dbReference>
<evidence type="ECO:0000256" key="7">
    <source>
        <dbReference type="PIRSR" id="PIRSR602401-1"/>
    </source>
</evidence>
<dbReference type="AlphaFoldDB" id="A0A9W4WUY3"/>
<dbReference type="SUPFAM" id="SSF50965">
    <property type="entry name" value="Galactose oxidase, central domain"/>
    <property type="match status" value="1"/>
</dbReference>
<keyword evidence="4 8" id="KW-0560">Oxidoreductase</keyword>
<evidence type="ECO:0000256" key="8">
    <source>
        <dbReference type="RuleBase" id="RU000461"/>
    </source>
</evidence>
<keyword evidence="3 7" id="KW-0479">Metal-binding</keyword>
<evidence type="ECO:0000256" key="3">
    <source>
        <dbReference type="ARBA" id="ARBA00022723"/>
    </source>
</evidence>
<keyword evidence="10" id="KW-1185">Reference proteome</keyword>
<evidence type="ECO:0000256" key="5">
    <source>
        <dbReference type="ARBA" id="ARBA00023004"/>
    </source>
</evidence>
<evidence type="ECO:0000256" key="4">
    <source>
        <dbReference type="ARBA" id="ARBA00023002"/>
    </source>
</evidence>
<name>A0A9W4WUY3_9GLOM</name>
<dbReference type="InterPro" id="IPR002401">
    <property type="entry name" value="Cyt_P450_E_grp-I"/>
</dbReference>
<dbReference type="PANTHER" id="PTHR24291">
    <property type="entry name" value="CYTOCHROME P450 FAMILY 4"/>
    <property type="match status" value="1"/>
</dbReference>